<dbReference type="Proteomes" id="UP000299102">
    <property type="component" value="Unassembled WGS sequence"/>
</dbReference>
<sequence>MKPHCSSRRRFTPAVGGRVRTRAPTKKRRRRLERRRIRRSSKSEPERHSELARIEVSDRQRGERRARAPSLILFDAAPAPARPRTLPAT</sequence>
<evidence type="ECO:0000256" key="1">
    <source>
        <dbReference type="SAM" id="MobiDB-lite"/>
    </source>
</evidence>
<feature type="compositionally biased region" description="Low complexity" evidence="1">
    <location>
        <begin position="76"/>
        <end position="89"/>
    </location>
</feature>
<dbReference type="AlphaFoldDB" id="A0A4C1Y304"/>
<feature type="region of interest" description="Disordered" evidence="1">
    <location>
        <begin position="1"/>
        <end position="89"/>
    </location>
</feature>
<proteinExistence type="predicted"/>
<organism evidence="2 3">
    <name type="scientific">Eumeta variegata</name>
    <name type="common">Bagworm moth</name>
    <name type="synonym">Eumeta japonica</name>
    <dbReference type="NCBI Taxonomy" id="151549"/>
    <lineage>
        <taxon>Eukaryota</taxon>
        <taxon>Metazoa</taxon>
        <taxon>Ecdysozoa</taxon>
        <taxon>Arthropoda</taxon>
        <taxon>Hexapoda</taxon>
        <taxon>Insecta</taxon>
        <taxon>Pterygota</taxon>
        <taxon>Neoptera</taxon>
        <taxon>Endopterygota</taxon>
        <taxon>Lepidoptera</taxon>
        <taxon>Glossata</taxon>
        <taxon>Ditrysia</taxon>
        <taxon>Tineoidea</taxon>
        <taxon>Psychidae</taxon>
        <taxon>Oiketicinae</taxon>
        <taxon>Eumeta</taxon>
    </lineage>
</organism>
<protein>
    <submittedName>
        <fullName evidence="2">Uncharacterized protein</fullName>
    </submittedName>
</protein>
<feature type="compositionally biased region" description="Basic residues" evidence="1">
    <location>
        <begin position="19"/>
        <end position="40"/>
    </location>
</feature>
<gene>
    <name evidence="2" type="ORF">EVAR_83228_1</name>
</gene>
<evidence type="ECO:0000313" key="3">
    <source>
        <dbReference type="Proteomes" id="UP000299102"/>
    </source>
</evidence>
<name>A0A4C1Y304_EUMVA</name>
<keyword evidence="3" id="KW-1185">Reference proteome</keyword>
<feature type="compositionally biased region" description="Basic residues" evidence="1">
    <location>
        <begin position="1"/>
        <end position="11"/>
    </location>
</feature>
<comment type="caution">
    <text evidence="2">The sequence shown here is derived from an EMBL/GenBank/DDBJ whole genome shotgun (WGS) entry which is preliminary data.</text>
</comment>
<reference evidence="2 3" key="1">
    <citation type="journal article" date="2019" name="Commun. Biol.">
        <title>The bagworm genome reveals a unique fibroin gene that provides high tensile strength.</title>
        <authorList>
            <person name="Kono N."/>
            <person name="Nakamura H."/>
            <person name="Ohtoshi R."/>
            <person name="Tomita M."/>
            <person name="Numata K."/>
            <person name="Arakawa K."/>
        </authorList>
    </citation>
    <scope>NUCLEOTIDE SEQUENCE [LARGE SCALE GENOMIC DNA]</scope>
</reference>
<accession>A0A4C1Y304</accession>
<dbReference type="EMBL" id="BGZK01001056">
    <property type="protein sequence ID" value="GBP69910.1"/>
    <property type="molecule type" value="Genomic_DNA"/>
</dbReference>
<feature type="compositionally biased region" description="Basic and acidic residues" evidence="1">
    <location>
        <begin position="41"/>
        <end position="66"/>
    </location>
</feature>
<evidence type="ECO:0000313" key="2">
    <source>
        <dbReference type="EMBL" id="GBP69910.1"/>
    </source>
</evidence>